<organism evidence="1 2">
    <name type="scientific">Escherichia coli</name>
    <dbReference type="NCBI Taxonomy" id="562"/>
    <lineage>
        <taxon>Bacteria</taxon>
        <taxon>Pseudomonadati</taxon>
        <taxon>Pseudomonadota</taxon>
        <taxon>Gammaproteobacteria</taxon>
        <taxon>Enterobacterales</taxon>
        <taxon>Enterobacteriaceae</taxon>
        <taxon>Escherichia</taxon>
    </lineage>
</organism>
<evidence type="ECO:0000313" key="1">
    <source>
        <dbReference type="EMBL" id="STK04390.1"/>
    </source>
</evidence>
<dbReference type="AlphaFoldDB" id="A0A376YKT9"/>
<sequence length="59" mass="7098">MSEIYCNCNCSHYRWLRLSNDQCNYCTTKIVSYASANNSNRYQFVIFFYVIQERKHVDG</sequence>
<proteinExistence type="predicted"/>
<gene>
    <name evidence="1" type="ORF">NCTC10418_07617</name>
</gene>
<reference evidence="1 2" key="1">
    <citation type="submission" date="2018-06" db="EMBL/GenBank/DDBJ databases">
        <authorList>
            <consortium name="Pathogen Informatics"/>
            <person name="Doyle S."/>
        </authorList>
    </citation>
    <scope>NUCLEOTIDE SEQUENCE [LARGE SCALE GENOMIC DNA]</scope>
    <source>
        <strain evidence="1 2">NCTC10418</strain>
    </source>
</reference>
<name>A0A376YKT9_ECOLX</name>
<protein>
    <submittedName>
        <fullName evidence="1">Uncharacterized protein</fullName>
    </submittedName>
</protein>
<dbReference type="Proteomes" id="UP000255460">
    <property type="component" value="Unassembled WGS sequence"/>
</dbReference>
<dbReference type="EMBL" id="UFZQ01000002">
    <property type="protein sequence ID" value="STK04390.1"/>
    <property type="molecule type" value="Genomic_DNA"/>
</dbReference>
<evidence type="ECO:0000313" key="2">
    <source>
        <dbReference type="Proteomes" id="UP000255460"/>
    </source>
</evidence>
<accession>A0A376YKT9</accession>